<feature type="signal peptide" evidence="7">
    <location>
        <begin position="1"/>
        <end position="18"/>
    </location>
</feature>
<dbReference type="NCBIfam" id="TIGR01256">
    <property type="entry name" value="modA"/>
    <property type="match status" value="1"/>
</dbReference>
<keyword evidence="3 6" id="KW-0479">Metal-binding</keyword>
<dbReference type="InterPro" id="IPR005950">
    <property type="entry name" value="ModA"/>
</dbReference>
<dbReference type="Gene3D" id="3.40.190.10">
    <property type="entry name" value="Periplasmic binding protein-like II"/>
    <property type="match status" value="2"/>
</dbReference>
<feature type="chain" id="PRO_5011630703" evidence="7">
    <location>
        <begin position="19"/>
        <end position="242"/>
    </location>
</feature>
<protein>
    <submittedName>
        <fullName evidence="8">Molybdate transport system substrate-binding protein</fullName>
    </submittedName>
</protein>
<dbReference type="FunFam" id="3.40.190.10:FF:000035">
    <property type="entry name" value="Molybdate ABC transporter substrate-binding protein"/>
    <property type="match status" value="1"/>
</dbReference>
<gene>
    <name evidence="8" type="ORF">SAMN04488005_0372</name>
</gene>
<reference evidence="9" key="1">
    <citation type="submission" date="2016-10" db="EMBL/GenBank/DDBJ databases">
        <authorList>
            <person name="Varghese N."/>
            <person name="Submissions S."/>
        </authorList>
    </citation>
    <scope>NUCLEOTIDE SEQUENCE [LARGE SCALE GENOMIC DNA]</scope>
    <source>
        <strain evidence="9">DSM 26879</strain>
    </source>
</reference>
<evidence type="ECO:0000256" key="1">
    <source>
        <dbReference type="ARBA" id="ARBA00009175"/>
    </source>
</evidence>
<feature type="binding site" evidence="6">
    <location>
        <position position="27"/>
    </location>
    <ligand>
        <name>molybdate</name>
        <dbReference type="ChEBI" id="CHEBI:36264"/>
    </ligand>
</feature>
<dbReference type="PIRSF" id="PIRSF004846">
    <property type="entry name" value="ModA"/>
    <property type="match status" value="1"/>
</dbReference>
<comment type="subunit">
    <text evidence="5">The complex is composed of two ATP-binding proteins (ModC), two transmembrane proteins (ModB) and a solute-binding protein (ModA).</text>
</comment>
<dbReference type="GO" id="GO:0015689">
    <property type="term" value="P:molybdate ion transport"/>
    <property type="evidence" value="ECO:0007669"/>
    <property type="project" value="InterPro"/>
</dbReference>
<evidence type="ECO:0000256" key="2">
    <source>
        <dbReference type="ARBA" id="ARBA00022505"/>
    </source>
</evidence>
<dbReference type="SUPFAM" id="SSF53850">
    <property type="entry name" value="Periplasmic binding protein-like II"/>
    <property type="match status" value="1"/>
</dbReference>
<dbReference type="GO" id="GO:0030288">
    <property type="term" value="C:outer membrane-bounded periplasmic space"/>
    <property type="evidence" value="ECO:0007669"/>
    <property type="project" value="TreeGrafter"/>
</dbReference>
<feature type="binding site" evidence="6">
    <location>
        <position position="49"/>
    </location>
    <ligand>
        <name>molybdate</name>
        <dbReference type="ChEBI" id="CHEBI:36264"/>
    </ligand>
</feature>
<sequence length="242" mass="25294">MIFRVLLTWVFFATAASAQVVVFASASLKEPVDRIAAQFPDVVVSYGASSTLARQISQGAPADIVLLAHVDWMDYLRSGGFVQPQTIADFASNQLVMIGGAGSDEIALTQPAITAALGQGRIATGITAAVPAGIYAKEALIHLGLWDHFVADLAEVDNVRAALVLVARGQAPLGIVYATDAQATDAVQVVAVFPADSHAPIRYTGALTAHADAGAADFLTYLNGPQGRRILQEAGFLPPVTR</sequence>
<evidence type="ECO:0000313" key="9">
    <source>
        <dbReference type="Proteomes" id="UP000199478"/>
    </source>
</evidence>
<dbReference type="PANTHER" id="PTHR30632">
    <property type="entry name" value="MOLYBDATE-BINDING PERIPLASMIC PROTEIN"/>
    <property type="match status" value="1"/>
</dbReference>
<organism evidence="8 9">
    <name type="scientific">Yoonia tamlensis</name>
    <dbReference type="NCBI Taxonomy" id="390270"/>
    <lineage>
        <taxon>Bacteria</taxon>
        <taxon>Pseudomonadati</taxon>
        <taxon>Pseudomonadota</taxon>
        <taxon>Alphaproteobacteria</taxon>
        <taxon>Rhodobacterales</taxon>
        <taxon>Paracoccaceae</taxon>
        <taxon>Yoonia</taxon>
    </lineage>
</organism>
<dbReference type="GO" id="GO:1901359">
    <property type="term" value="F:tungstate binding"/>
    <property type="evidence" value="ECO:0007669"/>
    <property type="project" value="UniProtKB-ARBA"/>
</dbReference>
<comment type="similarity">
    <text evidence="1">Belongs to the bacterial solute-binding protein ModA family.</text>
</comment>
<keyword evidence="9" id="KW-1185">Reference proteome</keyword>
<dbReference type="Pfam" id="PF13531">
    <property type="entry name" value="SBP_bac_11"/>
    <property type="match status" value="1"/>
</dbReference>
<dbReference type="PANTHER" id="PTHR30632:SF17">
    <property type="entry name" value="MOLYBDATE-BINDING PROTEIN MODA"/>
    <property type="match status" value="1"/>
</dbReference>
<dbReference type="InterPro" id="IPR050682">
    <property type="entry name" value="ModA/WtpA"/>
</dbReference>
<evidence type="ECO:0000256" key="5">
    <source>
        <dbReference type="ARBA" id="ARBA00062515"/>
    </source>
</evidence>
<name>A0A1I6FS85_9RHOB</name>
<evidence type="ECO:0000256" key="7">
    <source>
        <dbReference type="SAM" id="SignalP"/>
    </source>
</evidence>
<dbReference type="GO" id="GO:0046872">
    <property type="term" value="F:metal ion binding"/>
    <property type="evidence" value="ECO:0007669"/>
    <property type="project" value="UniProtKB-KW"/>
</dbReference>
<dbReference type="EMBL" id="FOYP01000001">
    <property type="protein sequence ID" value="SFR32774.1"/>
    <property type="molecule type" value="Genomic_DNA"/>
</dbReference>
<dbReference type="AlphaFoldDB" id="A0A1I6FS85"/>
<proteinExistence type="inferred from homology"/>
<keyword evidence="4 7" id="KW-0732">Signal</keyword>
<feature type="binding site" evidence="6">
    <location>
        <position position="159"/>
    </location>
    <ligand>
        <name>molybdate</name>
        <dbReference type="ChEBI" id="CHEBI:36264"/>
    </ligand>
</feature>
<accession>A0A1I6FS85</accession>
<dbReference type="GO" id="GO:0030973">
    <property type="term" value="F:molybdate ion binding"/>
    <property type="evidence" value="ECO:0007669"/>
    <property type="project" value="TreeGrafter"/>
</dbReference>
<evidence type="ECO:0000256" key="3">
    <source>
        <dbReference type="ARBA" id="ARBA00022723"/>
    </source>
</evidence>
<evidence type="ECO:0000313" key="8">
    <source>
        <dbReference type="EMBL" id="SFR32774.1"/>
    </source>
</evidence>
<dbReference type="RefSeq" id="WP_090195734.1">
    <property type="nucleotide sequence ID" value="NZ_FOYP01000001.1"/>
</dbReference>
<feature type="binding site" evidence="6">
    <location>
        <position position="132"/>
    </location>
    <ligand>
        <name>molybdate</name>
        <dbReference type="ChEBI" id="CHEBI:36264"/>
    </ligand>
</feature>
<keyword evidence="2 6" id="KW-0500">Molybdenum</keyword>
<dbReference type="Proteomes" id="UP000199478">
    <property type="component" value="Unassembled WGS sequence"/>
</dbReference>
<dbReference type="OrthoDB" id="9785015at2"/>
<evidence type="ECO:0000256" key="4">
    <source>
        <dbReference type="ARBA" id="ARBA00022729"/>
    </source>
</evidence>
<dbReference type="STRING" id="390270.SAMN04488005_0372"/>
<evidence type="ECO:0000256" key="6">
    <source>
        <dbReference type="PIRSR" id="PIRSR004846-1"/>
    </source>
</evidence>
<feature type="binding site" evidence="6">
    <location>
        <position position="177"/>
    </location>
    <ligand>
        <name>molybdate</name>
        <dbReference type="ChEBI" id="CHEBI:36264"/>
    </ligand>
</feature>